<keyword evidence="2" id="KW-0378">Hydrolase</keyword>
<feature type="non-terminal residue" evidence="5">
    <location>
        <position position="240"/>
    </location>
</feature>
<dbReference type="Gene3D" id="3.20.20.80">
    <property type="entry name" value="Glycosidases"/>
    <property type="match status" value="1"/>
</dbReference>
<dbReference type="Pfam" id="PF00232">
    <property type="entry name" value="Glyco_hydro_1"/>
    <property type="match status" value="1"/>
</dbReference>
<evidence type="ECO:0000256" key="2">
    <source>
        <dbReference type="ARBA" id="ARBA00022801"/>
    </source>
</evidence>
<proteinExistence type="evidence at transcript level"/>
<dbReference type="SUPFAM" id="SSF51445">
    <property type="entry name" value="(Trans)glycosidases"/>
    <property type="match status" value="1"/>
</dbReference>
<evidence type="ECO:0000256" key="1">
    <source>
        <dbReference type="ARBA" id="ARBA00010838"/>
    </source>
</evidence>
<accession>G9I469</accession>
<keyword evidence="3" id="KW-0326">Glycosidase</keyword>
<evidence type="ECO:0000256" key="4">
    <source>
        <dbReference type="RuleBase" id="RU003690"/>
    </source>
</evidence>
<evidence type="ECO:0000256" key="3">
    <source>
        <dbReference type="ARBA" id="ARBA00023295"/>
    </source>
</evidence>
<name>G9I469_COPFO</name>
<dbReference type="InterPro" id="IPR001360">
    <property type="entry name" value="Glyco_hydro_1"/>
</dbReference>
<organism evidence="5">
    <name type="scientific">Coptotermes formosanus</name>
    <name type="common">Formosan subterranean termite</name>
    <dbReference type="NCBI Taxonomy" id="36987"/>
    <lineage>
        <taxon>Eukaryota</taxon>
        <taxon>Metazoa</taxon>
        <taxon>Ecdysozoa</taxon>
        <taxon>Arthropoda</taxon>
        <taxon>Hexapoda</taxon>
        <taxon>Insecta</taxon>
        <taxon>Pterygota</taxon>
        <taxon>Neoptera</taxon>
        <taxon>Polyneoptera</taxon>
        <taxon>Dictyoptera</taxon>
        <taxon>Blattodea</taxon>
        <taxon>Blattoidea</taxon>
        <taxon>Termitoidae</taxon>
        <taxon>Rhinotermitidae</taxon>
        <taxon>Coptotermes</taxon>
    </lineage>
</organism>
<evidence type="ECO:0000313" key="5">
    <source>
        <dbReference type="EMBL" id="AEW67363.1"/>
    </source>
</evidence>
<dbReference type="EMBL" id="JN565081">
    <property type="protein sequence ID" value="AEW67363.1"/>
    <property type="molecule type" value="mRNA"/>
</dbReference>
<sequence>MWMILLVVILLIILIARYFALKYLKSQNPLIELRTVTHQSPVFPQGFIFAVSTAAYQIEENIPPSNWSDWATKTKPNGEPRCPKDDDKCCGLKFFKEDVSLMKNINFQIYRFSISWSRINPTEGVFDSEALQIYIDQCTYLRSNNIEPLVTLWHFEHPLWVEKKGGLLSPDYPSYFEQFVNFVVPKLKGSCIWFHTLNEPCGYSFSAMFLGLFPPGYHGINGFATAVCTLFKCHVKAYDI</sequence>
<dbReference type="GO" id="GO:0005975">
    <property type="term" value="P:carbohydrate metabolic process"/>
    <property type="evidence" value="ECO:0007669"/>
    <property type="project" value="InterPro"/>
</dbReference>
<protein>
    <submittedName>
        <fullName evidence="5">Beta-glucosidase</fullName>
    </submittedName>
</protein>
<dbReference type="GO" id="GO:0008422">
    <property type="term" value="F:beta-glucosidase activity"/>
    <property type="evidence" value="ECO:0007669"/>
    <property type="project" value="TreeGrafter"/>
</dbReference>
<reference evidence="5" key="1">
    <citation type="journal article" date="2012" name="Insect Mol. Biol.">
        <title>Carbohydrate-active enzymes revealed in Coptotermes formosanus (Isoptera: Rhinotermitidae) transcriptome.</title>
        <authorList>
            <person name="Zhang D."/>
            <person name="Lax A.R."/>
            <person name="Henrissat B."/>
            <person name="Coutinho P."/>
            <person name="Katiya N."/>
            <person name="Nierman W.C."/>
            <person name="Fedorova N."/>
        </authorList>
    </citation>
    <scope>NUCLEOTIDE SEQUENCE</scope>
</reference>
<dbReference type="InterPro" id="IPR017853">
    <property type="entry name" value="GH"/>
</dbReference>
<comment type="similarity">
    <text evidence="1 4">Belongs to the glycosyl hydrolase 1 family.</text>
</comment>
<dbReference type="AlphaFoldDB" id="G9I469"/>
<dbReference type="PANTHER" id="PTHR10353:SF209">
    <property type="entry name" value="GALACTOLIPID GALACTOSYLTRANSFERASE SFR2, CHLOROPLASTIC"/>
    <property type="match status" value="1"/>
</dbReference>
<dbReference type="PANTHER" id="PTHR10353">
    <property type="entry name" value="GLYCOSYL HYDROLASE"/>
    <property type="match status" value="1"/>
</dbReference>